<keyword evidence="7" id="KW-1185">Reference proteome</keyword>
<comment type="function">
    <text evidence="2">In cyliated cells, dynein axonemal particle-specific protein required for deployment of ODA to the axoneme. Interacts with outer dynein arm (ODA) subunits.</text>
</comment>
<feature type="region of interest" description="Disordered" evidence="6">
    <location>
        <begin position="416"/>
        <end position="540"/>
    </location>
</feature>
<dbReference type="Pfam" id="PF15773">
    <property type="entry name" value="DAAP1"/>
    <property type="match status" value="1"/>
</dbReference>
<dbReference type="OrthoDB" id="2162449at2759"/>
<reference evidence="8" key="1">
    <citation type="submission" date="2025-08" db="UniProtKB">
        <authorList>
            <consortium name="RefSeq"/>
        </authorList>
    </citation>
    <scope>IDENTIFICATION</scope>
    <source>
        <tissue evidence="8">Spleen</tissue>
    </source>
</reference>
<feature type="region of interest" description="Disordered" evidence="6">
    <location>
        <begin position="553"/>
        <end position="583"/>
    </location>
</feature>
<evidence type="ECO:0000256" key="4">
    <source>
        <dbReference type="ARBA" id="ARBA00024428"/>
    </source>
</evidence>
<dbReference type="InterPro" id="IPR031531">
    <property type="entry name" value="DNAAF8"/>
</dbReference>
<comment type="subcellular location">
    <subcellularLocation>
        <location evidence="3">Dynein axonemal particle</location>
    </subcellularLocation>
</comment>
<evidence type="ECO:0000313" key="8">
    <source>
        <dbReference type="RefSeq" id="XP_006874972.1"/>
    </source>
</evidence>
<feature type="compositionally biased region" description="Basic and acidic residues" evidence="6">
    <location>
        <begin position="311"/>
        <end position="323"/>
    </location>
</feature>
<sequence>MNPSQLVDITFEVFNSQECEESQHPASSSRRPPRKWLREGAEHAGTLLGPRRGSSRRYGIGPSRTRTFRSARPSGFLDDGVLRGSQAPGELMASRDMVPFPGHPWDTILETIKDQIPSLDSDSSVSDCEEEELFIFQRDQMALIPDLSEELAEDPAYNDVPGSWVATANKSPPESALVSVEFTSEPGSEQKARAQEGGDPQRPFQSPGEPCTLPRLLPDSPQHQKDNTESVSFGTTWPQNSPGGVQGVTPTSLTTEAPSATPLPHRDPAPGGLRALQLEKQLMLERDILHKVTQESQDAACGDHTPAKATPRKDARSAPRPDRFLGGPRAGPPLLSLQQLEEWDLDNILQNLKALEDQGDDVPDPIVPSIDDQLMEQLALQCATQARSWSSVWKFPLNRPQDTENGETCHRRASTKLGLQAAQDQEPTGGRRLKGPAEPPTVFIDLRQTRPPDPPSPPSSSHSSSDSEEDTVIARDQQQDSAEGVPHPSQRLRGCTGKSQLLQQLRAFRKGQAAPKPSACESPVSPKAQAPEEMGMRRKKHVKLWAEGQDILATPSGASPRVLGGPLGPVTAGESLVPPLGHP</sequence>
<dbReference type="RefSeq" id="XP_006874972.1">
    <property type="nucleotide sequence ID" value="XM_006874910.1"/>
</dbReference>
<dbReference type="PANTHER" id="PTHR35977">
    <property type="entry name" value="CHROMOSOME 16 OPEN READING FRAME 71"/>
    <property type="match status" value="1"/>
</dbReference>
<gene>
    <name evidence="8" type="primary">LOC102842329</name>
</gene>
<evidence type="ECO:0000256" key="6">
    <source>
        <dbReference type="SAM" id="MobiDB-lite"/>
    </source>
</evidence>
<organism evidence="7 8">
    <name type="scientific">Chrysochloris asiatica</name>
    <name type="common">Cape golden mole</name>
    <dbReference type="NCBI Taxonomy" id="185453"/>
    <lineage>
        <taxon>Eukaryota</taxon>
        <taxon>Metazoa</taxon>
        <taxon>Chordata</taxon>
        <taxon>Craniata</taxon>
        <taxon>Vertebrata</taxon>
        <taxon>Euteleostomi</taxon>
        <taxon>Mammalia</taxon>
        <taxon>Eutheria</taxon>
        <taxon>Afrotheria</taxon>
        <taxon>Chrysochloridae</taxon>
        <taxon>Chrysochlorinae</taxon>
        <taxon>Chrysochloris</taxon>
    </lineage>
</organism>
<protein>
    <recommendedName>
        <fullName evidence="4">Dynein axonemal assembly factor 8</fullName>
    </recommendedName>
    <alternativeName>
        <fullName evidence="5">Dynein axonemal-associated protein 1</fullName>
    </alternativeName>
</protein>
<evidence type="ECO:0000313" key="7">
    <source>
        <dbReference type="Proteomes" id="UP000504623"/>
    </source>
</evidence>
<name>A0A9B0U2W5_CHRAS</name>
<evidence type="ECO:0000256" key="1">
    <source>
        <dbReference type="ARBA" id="ARBA00022490"/>
    </source>
</evidence>
<dbReference type="Proteomes" id="UP000504623">
    <property type="component" value="Unplaced"/>
</dbReference>
<dbReference type="GO" id="GO:0120293">
    <property type="term" value="C:dynein axonemal particle"/>
    <property type="evidence" value="ECO:0007669"/>
    <property type="project" value="UniProtKB-SubCell"/>
</dbReference>
<dbReference type="GO" id="GO:0070840">
    <property type="term" value="F:dynein complex binding"/>
    <property type="evidence" value="ECO:0007669"/>
    <property type="project" value="InterPro"/>
</dbReference>
<dbReference type="AlphaFoldDB" id="A0A9B0U2W5"/>
<proteinExistence type="predicted"/>
<dbReference type="PANTHER" id="PTHR35977:SF1">
    <property type="entry name" value="DYNEIN AXONEMAL ASSEMBLY FACTOR 8"/>
    <property type="match status" value="1"/>
</dbReference>
<feature type="region of interest" description="Disordered" evidence="6">
    <location>
        <begin position="163"/>
        <end position="270"/>
    </location>
</feature>
<accession>A0A9B0U2W5</accession>
<dbReference type="CTD" id="146562"/>
<feature type="compositionally biased region" description="Polar residues" evidence="6">
    <location>
        <begin position="229"/>
        <end position="258"/>
    </location>
</feature>
<evidence type="ECO:0000256" key="2">
    <source>
        <dbReference type="ARBA" id="ARBA00024177"/>
    </source>
</evidence>
<keyword evidence="1" id="KW-0963">Cytoplasm</keyword>
<feature type="region of interest" description="Disordered" evidence="6">
    <location>
        <begin position="18"/>
        <end position="72"/>
    </location>
</feature>
<dbReference type="GeneID" id="102842329"/>
<evidence type="ECO:0000256" key="3">
    <source>
        <dbReference type="ARBA" id="ARBA00024190"/>
    </source>
</evidence>
<feature type="region of interest" description="Disordered" evidence="6">
    <location>
        <begin position="294"/>
        <end position="333"/>
    </location>
</feature>
<evidence type="ECO:0000256" key="5">
    <source>
        <dbReference type="ARBA" id="ARBA00030565"/>
    </source>
</evidence>